<evidence type="ECO:0000313" key="11">
    <source>
        <dbReference type="Proteomes" id="UP000005408"/>
    </source>
</evidence>
<dbReference type="EnsemblMetazoa" id="G34921.2">
    <property type="protein sequence ID" value="G34921.2:cds"/>
    <property type="gene ID" value="G34921"/>
</dbReference>
<keyword evidence="3 8" id="KW-0328">Glycosyltransferase</keyword>
<comment type="subcellular location">
    <subcellularLocation>
        <location evidence="1">Membrane</location>
        <topology evidence="1">Single-pass membrane protein</topology>
    </subcellularLocation>
</comment>
<accession>A0A8W8MSZ2</accession>
<name>A0A8W8MSZ2_MAGGI</name>
<comment type="similarity">
    <text evidence="2 8">Belongs to the glycosyltransferase 92 family.</text>
</comment>
<dbReference type="GO" id="GO:0016020">
    <property type="term" value="C:membrane"/>
    <property type="evidence" value="ECO:0007669"/>
    <property type="project" value="UniProtKB-SubCell"/>
</dbReference>
<dbReference type="PANTHER" id="PTHR21461:SF69">
    <property type="entry name" value="GLYCOSYLTRANSFERASE FAMILY 92 PROTEIN"/>
    <property type="match status" value="1"/>
</dbReference>
<keyword evidence="7 8" id="KW-0472">Membrane</keyword>
<dbReference type="PANTHER" id="PTHR21461">
    <property type="entry name" value="GLYCOSYLTRANSFERASE FAMILY 92 PROTEIN"/>
    <property type="match status" value="1"/>
</dbReference>
<evidence type="ECO:0000256" key="3">
    <source>
        <dbReference type="ARBA" id="ARBA00022676"/>
    </source>
</evidence>
<evidence type="ECO:0000256" key="5">
    <source>
        <dbReference type="ARBA" id="ARBA00022692"/>
    </source>
</evidence>
<evidence type="ECO:0000256" key="1">
    <source>
        <dbReference type="ARBA" id="ARBA00004167"/>
    </source>
</evidence>
<evidence type="ECO:0000256" key="7">
    <source>
        <dbReference type="ARBA" id="ARBA00023136"/>
    </source>
</evidence>
<dbReference type="GO" id="GO:0005737">
    <property type="term" value="C:cytoplasm"/>
    <property type="evidence" value="ECO:0007669"/>
    <property type="project" value="TreeGrafter"/>
</dbReference>
<keyword evidence="11" id="KW-1185">Reference proteome</keyword>
<feature type="region of interest" description="Disordered" evidence="9">
    <location>
        <begin position="155"/>
        <end position="175"/>
    </location>
</feature>
<evidence type="ECO:0000256" key="6">
    <source>
        <dbReference type="ARBA" id="ARBA00022989"/>
    </source>
</evidence>
<evidence type="ECO:0000256" key="8">
    <source>
        <dbReference type="RuleBase" id="RU366017"/>
    </source>
</evidence>
<evidence type="ECO:0000313" key="10">
    <source>
        <dbReference type="EnsemblMetazoa" id="G34921.3:cds"/>
    </source>
</evidence>
<dbReference type="EC" id="2.4.1.-" evidence="8"/>
<dbReference type="Proteomes" id="UP000005408">
    <property type="component" value="Unassembled WGS sequence"/>
</dbReference>
<protein>
    <recommendedName>
        <fullName evidence="8">Glycosyltransferase family 92 protein</fullName>
        <ecNumber evidence="8">2.4.1.-</ecNumber>
    </recommendedName>
</protein>
<evidence type="ECO:0000256" key="9">
    <source>
        <dbReference type="SAM" id="MobiDB-lite"/>
    </source>
</evidence>
<dbReference type="OrthoDB" id="2526284at2759"/>
<keyword evidence="6 8" id="KW-1133">Transmembrane helix</keyword>
<reference evidence="10" key="1">
    <citation type="submission" date="2022-08" db="UniProtKB">
        <authorList>
            <consortium name="EnsemblMetazoa"/>
        </authorList>
    </citation>
    <scope>IDENTIFICATION</scope>
    <source>
        <strain evidence="10">05x7-T-G4-1.051#20</strain>
    </source>
</reference>
<dbReference type="OMA" id="YETCESH"/>
<proteinExistence type="inferred from homology"/>
<keyword evidence="5 8" id="KW-0812">Transmembrane</keyword>
<dbReference type="InterPro" id="IPR008166">
    <property type="entry name" value="Glyco_transf_92"/>
</dbReference>
<dbReference type="GO" id="GO:0016757">
    <property type="term" value="F:glycosyltransferase activity"/>
    <property type="evidence" value="ECO:0007669"/>
    <property type="project" value="UniProtKB-UniRule"/>
</dbReference>
<organism evidence="10 11">
    <name type="scientific">Magallana gigas</name>
    <name type="common">Pacific oyster</name>
    <name type="synonym">Crassostrea gigas</name>
    <dbReference type="NCBI Taxonomy" id="29159"/>
    <lineage>
        <taxon>Eukaryota</taxon>
        <taxon>Metazoa</taxon>
        <taxon>Spiralia</taxon>
        <taxon>Lophotrochozoa</taxon>
        <taxon>Mollusca</taxon>
        <taxon>Bivalvia</taxon>
        <taxon>Autobranchia</taxon>
        <taxon>Pteriomorphia</taxon>
        <taxon>Ostreida</taxon>
        <taxon>Ostreoidea</taxon>
        <taxon>Ostreidae</taxon>
        <taxon>Magallana</taxon>
    </lineage>
</organism>
<dbReference type="EnsemblMetazoa" id="G34921.3">
    <property type="protein sequence ID" value="G34921.3:cds"/>
    <property type="gene ID" value="G34921"/>
</dbReference>
<keyword evidence="4 8" id="KW-0808">Transferase</keyword>
<evidence type="ECO:0000256" key="4">
    <source>
        <dbReference type="ARBA" id="ARBA00022679"/>
    </source>
</evidence>
<feature type="transmembrane region" description="Helical" evidence="8">
    <location>
        <begin position="9"/>
        <end position="28"/>
    </location>
</feature>
<evidence type="ECO:0000256" key="2">
    <source>
        <dbReference type="ARBA" id="ARBA00007647"/>
    </source>
</evidence>
<sequence>MATRGRKTLRVLALIMFGYFMVTVYFYTRVMDKGREIRGSDDYSSLLDYDEEKLDTKRTKVDRKLKGHSGNVFIEYNDQLYQKRKNQEPPNTATKTRVNTFQGNPHEFKELEESSFDKKIRESAKRLEEKLRQKSDARNKTSFLMESGHVTRTHTTKYSTRQNMAESDETKTNDNSKKNKVDKFFRNPNITISTANYNFLEIFTGVYLYSSFFDSREEANLIRFILIGRTRDHARLSCSLQTNETGEVFESEMQFYQTCESHMKENSVYLCSCEIPDKYGRIQRVNLTSSENPNTFVSIDIIPDVKEPPFRYKLSTCVPPLFGDINILRLTEFIEFSLMLGSEHIYFYYNRKRDDIYQLLQYYSDLGVVTFFPWKLTMESHEIWYHGQSAAIWDCQYRNIHVSELVSFNDIDEFIVPKRTNTWNNMLPELNSVARRSLSENEKVAAFSFHSVFFDSNFRNNDPVIKDEYSQLLTVNITLRTSSVSKVRTKMIVYPEKVFELGIHHLSKPMDDKFKSVLIPEDIALIHHYRDCDWNYGMNCDRIMKDNSMHRFKRDLLKRVRTSLFKFNRIEVGSSQADKGSRMP</sequence>
<feature type="compositionally biased region" description="Polar residues" evidence="9">
    <location>
        <begin position="156"/>
        <end position="165"/>
    </location>
</feature>
<dbReference type="Pfam" id="PF01697">
    <property type="entry name" value="Glyco_transf_92"/>
    <property type="match status" value="1"/>
</dbReference>
<dbReference type="AlphaFoldDB" id="A0A8W8MSZ2"/>